<reference evidence="1" key="1">
    <citation type="submission" date="2020-08" db="EMBL/GenBank/DDBJ databases">
        <title>Genome sequencing and assembly of the red palm weevil Rhynchophorus ferrugineus.</title>
        <authorList>
            <person name="Dias G.B."/>
            <person name="Bergman C.M."/>
            <person name="Manee M."/>
        </authorList>
    </citation>
    <scope>NUCLEOTIDE SEQUENCE</scope>
    <source>
        <strain evidence="1">AA-2017</strain>
        <tissue evidence="1">Whole larva</tissue>
    </source>
</reference>
<gene>
    <name evidence="1" type="ORF">GWI33_007784</name>
</gene>
<keyword evidence="2" id="KW-1185">Reference proteome</keyword>
<name>A0A834IDX2_RHYFE</name>
<dbReference type="AlphaFoldDB" id="A0A834IDX2"/>
<protein>
    <submittedName>
        <fullName evidence="1">Uncharacterized protein</fullName>
    </submittedName>
</protein>
<comment type="caution">
    <text evidence="1">The sequence shown here is derived from an EMBL/GenBank/DDBJ whole genome shotgun (WGS) entry which is preliminary data.</text>
</comment>
<sequence length="95" mass="10774">MDRIEVEKYDPLCLANPAGNQLLFYHLTVMRKAGNRYNSVFNAKPSSVKFTHISGIEIEHNLVKSQFIGTSDDISKNICINHFLAIFLVAKDAKY</sequence>
<proteinExistence type="predicted"/>
<evidence type="ECO:0000313" key="1">
    <source>
        <dbReference type="EMBL" id="KAF7278979.1"/>
    </source>
</evidence>
<accession>A0A834IDX2</accession>
<dbReference type="Proteomes" id="UP000625711">
    <property type="component" value="Unassembled WGS sequence"/>
</dbReference>
<dbReference type="EMBL" id="JAACXV010000379">
    <property type="protein sequence ID" value="KAF7278979.1"/>
    <property type="molecule type" value="Genomic_DNA"/>
</dbReference>
<organism evidence="1 2">
    <name type="scientific">Rhynchophorus ferrugineus</name>
    <name type="common">Red palm weevil</name>
    <name type="synonym">Curculio ferrugineus</name>
    <dbReference type="NCBI Taxonomy" id="354439"/>
    <lineage>
        <taxon>Eukaryota</taxon>
        <taxon>Metazoa</taxon>
        <taxon>Ecdysozoa</taxon>
        <taxon>Arthropoda</taxon>
        <taxon>Hexapoda</taxon>
        <taxon>Insecta</taxon>
        <taxon>Pterygota</taxon>
        <taxon>Neoptera</taxon>
        <taxon>Endopterygota</taxon>
        <taxon>Coleoptera</taxon>
        <taxon>Polyphaga</taxon>
        <taxon>Cucujiformia</taxon>
        <taxon>Curculionidae</taxon>
        <taxon>Dryophthorinae</taxon>
        <taxon>Rhynchophorus</taxon>
    </lineage>
</organism>
<evidence type="ECO:0000313" key="2">
    <source>
        <dbReference type="Proteomes" id="UP000625711"/>
    </source>
</evidence>